<evidence type="ECO:0000256" key="1">
    <source>
        <dbReference type="SAM" id="MobiDB-lite"/>
    </source>
</evidence>
<name>A0A9W4X1I5_9GLOM</name>
<evidence type="ECO:0000313" key="2">
    <source>
        <dbReference type="EMBL" id="CAI2179513.1"/>
    </source>
</evidence>
<protein>
    <submittedName>
        <fullName evidence="2">11617_t:CDS:1</fullName>
    </submittedName>
</protein>
<dbReference type="OrthoDB" id="2445419at2759"/>
<feature type="region of interest" description="Disordered" evidence="1">
    <location>
        <begin position="1"/>
        <end position="25"/>
    </location>
</feature>
<proteinExistence type="predicted"/>
<organism evidence="2 3">
    <name type="scientific">Funneliformis geosporum</name>
    <dbReference type="NCBI Taxonomy" id="1117311"/>
    <lineage>
        <taxon>Eukaryota</taxon>
        <taxon>Fungi</taxon>
        <taxon>Fungi incertae sedis</taxon>
        <taxon>Mucoromycota</taxon>
        <taxon>Glomeromycotina</taxon>
        <taxon>Glomeromycetes</taxon>
        <taxon>Glomerales</taxon>
        <taxon>Glomeraceae</taxon>
        <taxon>Funneliformis</taxon>
    </lineage>
</organism>
<gene>
    <name evidence="2" type="ORF">FWILDA_LOCUS9127</name>
</gene>
<dbReference type="Proteomes" id="UP001153678">
    <property type="component" value="Unassembled WGS sequence"/>
</dbReference>
<dbReference type="EMBL" id="CAMKVN010002087">
    <property type="protein sequence ID" value="CAI2179513.1"/>
    <property type="molecule type" value="Genomic_DNA"/>
</dbReference>
<keyword evidence="3" id="KW-1185">Reference proteome</keyword>
<accession>A0A9W4X1I5</accession>
<evidence type="ECO:0000313" key="3">
    <source>
        <dbReference type="Proteomes" id="UP001153678"/>
    </source>
</evidence>
<comment type="caution">
    <text evidence="2">The sequence shown here is derived from an EMBL/GenBank/DDBJ whole genome shotgun (WGS) entry which is preliminary data.</text>
</comment>
<reference evidence="2" key="1">
    <citation type="submission" date="2022-08" db="EMBL/GenBank/DDBJ databases">
        <authorList>
            <person name="Kallberg Y."/>
            <person name="Tangrot J."/>
            <person name="Rosling A."/>
        </authorList>
    </citation>
    <scope>NUCLEOTIDE SEQUENCE</scope>
    <source>
        <strain evidence="2">Wild A</strain>
    </source>
</reference>
<dbReference type="AlphaFoldDB" id="A0A9W4X1I5"/>
<sequence>MEQLLDTYESANPFDEPPLPHKPDKLRSARIDRLENIVERMILNEQS</sequence>